<evidence type="ECO:0000256" key="6">
    <source>
        <dbReference type="SAM" id="Phobius"/>
    </source>
</evidence>
<evidence type="ECO:0000256" key="4">
    <source>
        <dbReference type="ARBA" id="ARBA00022989"/>
    </source>
</evidence>
<keyword evidence="4 6" id="KW-1133">Transmembrane helix</keyword>
<dbReference type="InterPro" id="IPR005045">
    <property type="entry name" value="CDC50/LEM3_fam"/>
</dbReference>
<evidence type="ECO:0000256" key="1">
    <source>
        <dbReference type="ARBA" id="ARBA00004141"/>
    </source>
</evidence>
<organism evidence="7 8">
    <name type="scientific">Cichlidogyrus casuarinus</name>
    <dbReference type="NCBI Taxonomy" id="1844966"/>
    <lineage>
        <taxon>Eukaryota</taxon>
        <taxon>Metazoa</taxon>
        <taxon>Spiralia</taxon>
        <taxon>Lophotrochozoa</taxon>
        <taxon>Platyhelminthes</taxon>
        <taxon>Monogenea</taxon>
        <taxon>Monopisthocotylea</taxon>
        <taxon>Dactylogyridea</taxon>
        <taxon>Ancyrocephalidae</taxon>
        <taxon>Cichlidogyrus</taxon>
    </lineage>
</organism>
<dbReference type="Pfam" id="PF03381">
    <property type="entry name" value="CDC50"/>
    <property type="match status" value="1"/>
</dbReference>
<dbReference type="PANTHER" id="PTHR10926">
    <property type="entry name" value="CELL CYCLE CONTROL PROTEIN 50"/>
    <property type="match status" value="1"/>
</dbReference>
<accession>A0ABD2Q2Z6</accession>
<comment type="caution">
    <text evidence="7">The sequence shown here is derived from an EMBL/GenBank/DDBJ whole genome shotgun (WGS) entry which is preliminary data.</text>
</comment>
<keyword evidence="3 6" id="KW-0812">Transmembrane</keyword>
<sequence>MSCENADRGRKPEKNKKYVKLKCRDCLVNRFYQQQLPACTPVVTVRNAYPFCLFVGIIFIALGAWFLSVSKNLFEVEIPYTHCESSTQGLCSELVKNPSRKPTDPPCQCRQSFTIDSNIAGPVYVYYGLTNFYQNHRRYVRSRDDNQLNGQDVTLSTSCDPFRVLNVDGKEVRFSD</sequence>
<evidence type="ECO:0000256" key="5">
    <source>
        <dbReference type="ARBA" id="ARBA00023136"/>
    </source>
</evidence>
<dbReference type="Proteomes" id="UP001626550">
    <property type="component" value="Unassembled WGS sequence"/>
</dbReference>
<dbReference type="EMBL" id="JBJKFK010001169">
    <property type="protein sequence ID" value="KAL3313870.1"/>
    <property type="molecule type" value="Genomic_DNA"/>
</dbReference>
<dbReference type="GO" id="GO:0016020">
    <property type="term" value="C:membrane"/>
    <property type="evidence" value="ECO:0007669"/>
    <property type="project" value="UniProtKB-SubCell"/>
</dbReference>
<reference evidence="7 8" key="1">
    <citation type="submission" date="2024-11" db="EMBL/GenBank/DDBJ databases">
        <title>Adaptive evolution of stress response genes in parasites aligns with host niche diversity.</title>
        <authorList>
            <person name="Hahn C."/>
            <person name="Resl P."/>
        </authorList>
    </citation>
    <scope>NUCLEOTIDE SEQUENCE [LARGE SCALE GENOMIC DNA]</scope>
    <source>
        <strain evidence="7">EGGRZ-B1_66</strain>
        <tissue evidence="7">Body</tissue>
    </source>
</reference>
<evidence type="ECO:0000313" key="8">
    <source>
        <dbReference type="Proteomes" id="UP001626550"/>
    </source>
</evidence>
<keyword evidence="5 6" id="KW-0472">Membrane</keyword>
<comment type="similarity">
    <text evidence="2">Belongs to the CDC50/LEM3 family.</text>
</comment>
<proteinExistence type="inferred from homology"/>
<keyword evidence="8" id="KW-1185">Reference proteome</keyword>
<dbReference type="PANTHER" id="PTHR10926:SF0">
    <property type="entry name" value="CDC50, ISOFORM A"/>
    <property type="match status" value="1"/>
</dbReference>
<name>A0ABD2Q2Z6_9PLAT</name>
<evidence type="ECO:0000256" key="2">
    <source>
        <dbReference type="ARBA" id="ARBA00009457"/>
    </source>
</evidence>
<dbReference type="AlphaFoldDB" id="A0ABD2Q2Z6"/>
<protein>
    <submittedName>
        <fullName evidence="7">Cell cycle control protein 50A</fullName>
    </submittedName>
</protein>
<gene>
    <name evidence="7" type="primary">TMEM30A_2</name>
    <name evidence="7" type="ORF">Ciccas_007526</name>
</gene>
<comment type="subcellular location">
    <subcellularLocation>
        <location evidence="1">Membrane</location>
        <topology evidence="1">Multi-pass membrane protein</topology>
    </subcellularLocation>
</comment>
<feature type="transmembrane region" description="Helical" evidence="6">
    <location>
        <begin position="48"/>
        <end position="67"/>
    </location>
</feature>
<evidence type="ECO:0000256" key="3">
    <source>
        <dbReference type="ARBA" id="ARBA00022692"/>
    </source>
</evidence>
<evidence type="ECO:0000313" key="7">
    <source>
        <dbReference type="EMBL" id="KAL3313870.1"/>
    </source>
</evidence>